<organism evidence="3 4">
    <name type="scientific">Heligmosomoides polygyrus</name>
    <name type="common">Parasitic roundworm</name>
    <dbReference type="NCBI Taxonomy" id="6339"/>
    <lineage>
        <taxon>Eukaryota</taxon>
        <taxon>Metazoa</taxon>
        <taxon>Ecdysozoa</taxon>
        <taxon>Nematoda</taxon>
        <taxon>Chromadorea</taxon>
        <taxon>Rhabditida</taxon>
        <taxon>Rhabditina</taxon>
        <taxon>Rhabditomorpha</taxon>
        <taxon>Strongyloidea</taxon>
        <taxon>Heligmosomidae</taxon>
        <taxon>Heligmosomoides</taxon>
    </lineage>
</organism>
<dbReference type="WBParaSite" id="HPBE_0000759001-mRNA-1">
    <property type="protein sequence ID" value="HPBE_0000759001-mRNA-1"/>
    <property type="gene ID" value="HPBE_0000759001"/>
</dbReference>
<keyword evidence="3" id="KW-1185">Reference proteome</keyword>
<dbReference type="EMBL" id="UZAH01025928">
    <property type="protein sequence ID" value="VDO72906.1"/>
    <property type="molecule type" value="Genomic_DNA"/>
</dbReference>
<evidence type="ECO:0000313" key="2">
    <source>
        <dbReference type="EMBL" id="VDO72906.1"/>
    </source>
</evidence>
<reference evidence="2 3" key="1">
    <citation type="submission" date="2018-11" db="EMBL/GenBank/DDBJ databases">
        <authorList>
            <consortium name="Pathogen Informatics"/>
        </authorList>
    </citation>
    <scope>NUCLEOTIDE SEQUENCE [LARGE SCALE GENOMIC DNA]</scope>
</reference>
<evidence type="ECO:0000313" key="4">
    <source>
        <dbReference type="WBParaSite" id="HPBE_0000759001-mRNA-1"/>
    </source>
</evidence>
<feature type="compositionally biased region" description="Low complexity" evidence="1">
    <location>
        <begin position="14"/>
        <end position="28"/>
    </location>
</feature>
<accession>A0A3P7XGD4</accession>
<name>A0A183FKD3_HELPZ</name>
<feature type="region of interest" description="Disordered" evidence="1">
    <location>
        <begin position="63"/>
        <end position="108"/>
    </location>
</feature>
<dbReference type="Proteomes" id="UP000050761">
    <property type="component" value="Unassembled WGS sequence"/>
</dbReference>
<proteinExistence type="predicted"/>
<protein>
    <submittedName>
        <fullName evidence="2 4">Uncharacterized protein</fullName>
    </submittedName>
</protein>
<gene>
    <name evidence="2" type="ORF">HPBE_LOCUS7591</name>
</gene>
<accession>A0A183FKD3</accession>
<dbReference type="AlphaFoldDB" id="A0A183FKD3"/>
<evidence type="ECO:0000256" key="1">
    <source>
        <dbReference type="SAM" id="MobiDB-lite"/>
    </source>
</evidence>
<feature type="compositionally biased region" description="Basic and acidic residues" evidence="1">
    <location>
        <begin position="79"/>
        <end position="108"/>
    </location>
</feature>
<feature type="region of interest" description="Disordered" evidence="1">
    <location>
        <begin position="1"/>
        <end position="37"/>
    </location>
</feature>
<evidence type="ECO:0000313" key="3">
    <source>
        <dbReference type="Proteomes" id="UP000050761"/>
    </source>
</evidence>
<reference evidence="4" key="2">
    <citation type="submission" date="2019-09" db="UniProtKB">
        <authorList>
            <consortium name="WormBaseParasite"/>
        </authorList>
    </citation>
    <scope>IDENTIFICATION</scope>
</reference>
<sequence>MIDLAGGRPDQPGRRSAAAVSASQPASRLQKWSASGRARFSCVCRSPESEIRVGDVVACPGWMPRNGPIEGPTDVDDQVPARRTDYPPQNEKRTAVDADFDEQRDNRR</sequence>